<evidence type="ECO:0000313" key="9">
    <source>
        <dbReference type="Proteomes" id="UP000266483"/>
    </source>
</evidence>
<dbReference type="RefSeq" id="WP_114419482.1">
    <property type="nucleotide sequence ID" value="NZ_NQYH01000004.1"/>
</dbReference>
<evidence type="ECO:0000256" key="1">
    <source>
        <dbReference type="ARBA" id="ARBA00006723"/>
    </source>
</evidence>
<dbReference type="PANTHER" id="PTHR35530">
    <property type="entry name" value="TAUTOMERASE-RELATED"/>
    <property type="match status" value="1"/>
</dbReference>
<proteinExistence type="inferred from homology"/>
<dbReference type="EMBL" id="NQOU01000002">
    <property type="protein sequence ID" value="RII83058.1"/>
    <property type="molecule type" value="Genomic_DNA"/>
</dbReference>
<reference evidence="8 9" key="1">
    <citation type="submission" date="2017-08" db="EMBL/GenBank/DDBJ databases">
        <title>Pusillimonas indicus sp. nov., a member of the family Alcaligenaceae isolated from surface seawater.</title>
        <authorList>
            <person name="Li J."/>
        </authorList>
    </citation>
    <scope>NUCLEOTIDE SEQUENCE [LARGE SCALE GENOMIC DNA]</scope>
    <source>
        <strain evidence="6 9">17-4A</strain>
        <strain evidence="7 8">L52-1-41</strain>
    </source>
</reference>
<dbReference type="GO" id="GO:0016853">
    <property type="term" value="F:isomerase activity"/>
    <property type="evidence" value="ECO:0007669"/>
    <property type="project" value="UniProtKB-UniRule"/>
</dbReference>
<dbReference type="SUPFAM" id="SSF55331">
    <property type="entry name" value="Tautomerase/MIF"/>
    <property type="match status" value="1"/>
</dbReference>
<organism evidence="7 8">
    <name type="scientific">Neopusillimonas maritima</name>
    <dbReference type="NCBI Taxonomy" id="2026239"/>
    <lineage>
        <taxon>Bacteria</taxon>
        <taxon>Pseudomonadati</taxon>
        <taxon>Pseudomonadota</taxon>
        <taxon>Betaproteobacteria</taxon>
        <taxon>Burkholderiales</taxon>
        <taxon>Alcaligenaceae</taxon>
        <taxon>Neopusillimonas</taxon>
    </lineage>
</organism>
<evidence type="ECO:0000256" key="4">
    <source>
        <dbReference type="RuleBase" id="RU362032"/>
    </source>
</evidence>
<evidence type="ECO:0000313" key="8">
    <source>
        <dbReference type="Proteomes" id="UP000266206"/>
    </source>
</evidence>
<feature type="active site" description="Proton acceptor; via imino nitrogen" evidence="3">
    <location>
        <position position="2"/>
    </location>
</feature>
<dbReference type="InterPro" id="IPR004370">
    <property type="entry name" value="4-OT-like_dom"/>
</dbReference>
<protein>
    <recommendedName>
        <fullName evidence="4">Tautomerase</fullName>
        <ecNumber evidence="4">5.3.2.-</ecNumber>
    </recommendedName>
</protein>
<comment type="caution">
    <text evidence="7">The sequence shown here is derived from an EMBL/GenBank/DDBJ whole genome shotgun (WGS) entry which is preliminary data.</text>
</comment>
<gene>
    <name evidence="6" type="ORF">CJO09_05440</name>
    <name evidence="7" type="ORF">CJP73_07255</name>
</gene>
<dbReference type="EC" id="5.3.2.-" evidence="4"/>
<evidence type="ECO:0000256" key="3">
    <source>
        <dbReference type="PIRSR" id="PIRSR618191-1"/>
    </source>
</evidence>
<dbReference type="Proteomes" id="UP000266483">
    <property type="component" value="Unassembled WGS sequence"/>
</dbReference>
<dbReference type="InterPro" id="IPR018191">
    <property type="entry name" value="4-OT"/>
</dbReference>
<evidence type="ECO:0000256" key="2">
    <source>
        <dbReference type="ARBA" id="ARBA00023235"/>
    </source>
</evidence>
<keyword evidence="2 4" id="KW-0413">Isomerase</keyword>
<dbReference type="EMBL" id="NQYH01000004">
    <property type="protein sequence ID" value="RIY41318.1"/>
    <property type="molecule type" value="Genomic_DNA"/>
</dbReference>
<keyword evidence="9" id="KW-1185">Reference proteome</keyword>
<accession>A0A3A1YVT6</accession>
<dbReference type="Pfam" id="PF01361">
    <property type="entry name" value="Tautomerase"/>
    <property type="match status" value="1"/>
</dbReference>
<name>A0A3A1YVT6_9BURK</name>
<sequence>MPIARLSIMEGRSDEDVAKLIAAVTEAIHASLDAPHQNIRVLVDEVPRTHWGIAGISAAERGER</sequence>
<dbReference type="Proteomes" id="UP000266206">
    <property type="component" value="Unassembled WGS sequence"/>
</dbReference>
<comment type="similarity">
    <text evidence="1 4">Belongs to the 4-oxalocrotonate tautomerase family.</text>
</comment>
<feature type="domain" description="4-oxalocrotonate tautomerase-like" evidence="5">
    <location>
        <begin position="2"/>
        <end position="58"/>
    </location>
</feature>
<dbReference type="Gene3D" id="3.30.429.10">
    <property type="entry name" value="Macrophage Migration Inhibitory Factor"/>
    <property type="match status" value="1"/>
</dbReference>
<dbReference type="PANTHER" id="PTHR35530:SF1">
    <property type="entry name" value="2-HYDROXYMUCONATE TAUTOMERASE"/>
    <property type="match status" value="1"/>
</dbReference>
<dbReference type="NCBIfam" id="TIGR00013">
    <property type="entry name" value="taut"/>
    <property type="match status" value="1"/>
</dbReference>
<evidence type="ECO:0000313" key="7">
    <source>
        <dbReference type="EMBL" id="RIY41318.1"/>
    </source>
</evidence>
<evidence type="ECO:0000313" key="6">
    <source>
        <dbReference type="EMBL" id="RII83058.1"/>
    </source>
</evidence>
<evidence type="ECO:0000259" key="5">
    <source>
        <dbReference type="Pfam" id="PF01361"/>
    </source>
</evidence>
<dbReference type="AlphaFoldDB" id="A0A3A1YVT6"/>
<dbReference type="InterPro" id="IPR014347">
    <property type="entry name" value="Tautomerase/MIF_sf"/>
</dbReference>
<dbReference type="OrthoDB" id="8527422at2"/>